<feature type="transmembrane region" description="Helical" evidence="1">
    <location>
        <begin position="107"/>
        <end position="125"/>
    </location>
</feature>
<evidence type="ECO:0000256" key="1">
    <source>
        <dbReference type="SAM" id="Phobius"/>
    </source>
</evidence>
<evidence type="ECO:0000313" key="3">
    <source>
        <dbReference type="Proteomes" id="UP001209318"/>
    </source>
</evidence>
<organism evidence="2 3">
    <name type="scientific">Perspicuibacillus lycopersici</name>
    <dbReference type="NCBI Taxonomy" id="1325689"/>
    <lineage>
        <taxon>Bacteria</taxon>
        <taxon>Bacillati</taxon>
        <taxon>Bacillota</taxon>
        <taxon>Bacilli</taxon>
        <taxon>Bacillales</taxon>
        <taxon>Bacillaceae</taxon>
        <taxon>Perspicuibacillus</taxon>
    </lineage>
</organism>
<keyword evidence="1" id="KW-0472">Membrane</keyword>
<sequence>MIFPLPKEFDENEIFIIISTVVTWILMFVIRRRLSYVTIVIIWTFNIFLALSADITISVKPYDYYYTIDHKTHELFDVLLHFVTYPTLPYFVVTFYQKNKPKGIKCLFYIIFWAGIAIILEWIAFKFHVFTYTGWKLYLSYITYLVVLAANIGLANFTEREHPYK</sequence>
<feature type="transmembrane region" description="Helical" evidence="1">
    <location>
        <begin position="137"/>
        <end position="157"/>
    </location>
</feature>
<accession>A0AAE3LMC5</accession>
<proteinExistence type="predicted"/>
<protein>
    <submittedName>
        <fullName evidence="2">Uncharacterized protein</fullName>
    </submittedName>
</protein>
<comment type="caution">
    <text evidence="2">The sequence shown here is derived from an EMBL/GenBank/DDBJ whole genome shotgun (WGS) entry which is preliminary data.</text>
</comment>
<keyword evidence="1" id="KW-0812">Transmembrane</keyword>
<keyword evidence="3" id="KW-1185">Reference proteome</keyword>
<keyword evidence="1" id="KW-1133">Transmembrane helix</keyword>
<reference evidence="2" key="1">
    <citation type="submission" date="2022-10" db="EMBL/GenBank/DDBJ databases">
        <title>Description of Fervidibacillus gen. nov. in the family Fervidibacillaceae fam. nov. with two species, Fervidibacillus albus sp. nov., and Fervidibacillus halotolerans sp. nov., isolated from tidal flat sediments.</title>
        <authorList>
            <person name="Kwon K.K."/>
            <person name="Yang S.-H."/>
        </authorList>
    </citation>
    <scope>NUCLEOTIDE SEQUENCE</scope>
    <source>
        <strain evidence="2">JCM 19140</strain>
    </source>
</reference>
<feature type="transmembrane region" description="Helical" evidence="1">
    <location>
        <begin position="37"/>
        <end position="58"/>
    </location>
</feature>
<feature type="transmembrane region" description="Helical" evidence="1">
    <location>
        <begin position="14"/>
        <end position="30"/>
    </location>
</feature>
<dbReference type="Proteomes" id="UP001209318">
    <property type="component" value="Unassembled WGS sequence"/>
</dbReference>
<feature type="transmembrane region" description="Helical" evidence="1">
    <location>
        <begin position="78"/>
        <end position="95"/>
    </location>
</feature>
<evidence type="ECO:0000313" key="2">
    <source>
        <dbReference type="EMBL" id="MCU9613435.1"/>
    </source>
</evidence>
<dbReference type="AlphaFoldDB" id="A0AAE3LMC5"/>
<name>A0AAE3LMC5_9BACI</name>
<gene>
    <name evidence="2" type="ORF">OEV98_07685</name>
</gene>
<dbReference type="EMBL" id="JAOUSF010000002">
    <property type="protein sequence ID" value="MCU9613435.1"/>
    <property type="molecule type" value="Genomic_DNA"/>
</dbReference>
<dbReference type="RefSeq" id="WP_263072641.1">
    <property type="nucleotide sequence ID" value="NZ_JAOUSF010000002.1"/>
</dbReference>